<protein>
    <submittedName>
        <fullName evidence="1">Uncharacterized protein</fullName>
    </submittedName>
</protein>
<gene>
    <name evidence="1" type="ORF">MNBD_GAMMA20-1111</name>
</gene>
<sequence length="60" mass="6744">MMPMMSSNSDTKSEQPAREAIRNTAYTLLPKPLDLLQPGRLLSRITRQRVSHAVKKPAPN</sequence>
<name>A0A3B1AD76_9ZZZZ</name>
<evidence type="ECO:0000313" key="1">
    <source>
        <dbReference type="EMBL" id="VAW96249.1"/>
    </source>
</evidence>
<proteinExistence type="predicted"/>
<dbReference type="EMBL" id="UOFU01000090">
    <property type="protein sequence ID" value="VAW96249.1"/>
    <property type="molecule type" value="Genomic_DNA"/>
</dbReference>
<accession>A0A3B1AD76</accession>
<organism evidence="1">
    <name type="scientific">hydrothermal vent metagenome</name>
    <dbReference type="NCBI Taxonomy" id="652676"/>
    <lineage>
        <taxon>unclassified sequences</taxon>
        <taxon>metagenomes</taxon>
        <taxon>ecological metagenomes</taxon>
    </lineage>
</organism>
<dbReference type="AlphaFoldDB" id="A0A3B1AD76"/>
<reference evidence="1" key="1">
    <citation type="submission" date="2018-06" db="EMBL/GenBank/DDBJ databases">
        <authorList>
            <person name="Zhirakovskaya E."/>
        </authorList>
    </citation>
    <scope>NUCLEOTIDE SEQUENCE</scope>
</reference>